<proteinExistence type="predicted"/>
<reference evidence="1 2" key="1">
    <citation type="journal article" date="2019" name="G3 (Bethesda)">
        <title>Sequencing of a Wild Apple (Malus baccata) Genome Unravels the Differences Between Cultivated and Wild Apple Species Regarding Disease Resistance and Cold Tolerance.</title>
        <authorList>
            <person name="Chen X."/>
        </authorList>
    </citation>
    <scope>NUCLEOTIDE SEQUENCE [LARGE SCALE GENOMIC DNA]</scope>
    <source>
        <strain evidence="2">cv. Shandingzi</strain>
        <tissue evidence="1">Leaves</tissue>
    </source>
</reference>
<sequence>MEAGSAAKVVDCVLSLKSYYEWKQMSNGNGFTKYVKSPLVMVSANRLHSRASTVVPSDSCRHLDMSAVCERQPPVEGDNQKVEGFIDFSFLRTLYMEFSLYPYPDWKLLTEIT</sequence>
<gene>
    <name evidence="1" type="ORF">C1H46_045365</name>
</gene>
<name>A0A540K5E3_MALBA</name>
<evidence type="ECO:0000313" key="1">
    <source>
        <dbReference type="EMBL" id="TQD69102.1"/>
    </source>
</evidence>
<accession>A0A540K5E3</accession>
<organism evidence="1 2">
    <name type="scientific">Malus baccata</name>
    <name type="common">Siberian crab apple</name>
    <name type="synonym">Pyrus baccata</name>
    <dbReference type="NCBI Taxonomy" id="106549"/>
    <lineage>
        <taxon>Eukaryota</taxon>
        <taxon>Viridiplantae</taxon>
        <taxon>Streptophyta</taxon>
        <taxon>Embryophyta</taxon>
        <taxon>Tracheophyta</taxon>
        <taxon>Spermatophyta</taxon>
        <taxon>Magnoliopsida</taxon>
        <taxon>eudicotyledons</taxon>
        <taxon>Gunneridae</taxon>
        <taxon>Pentapetalae</taxon>
        <taxon>rosids</taxon>
        <taxon>fabids</taxon>
        <taxon>Rosales</taxon>
        <taxon>Rosaceae</taxon>
        <taxon>Amygdaloideae</taxon>
        <taxon>Maleae</taxon>
        <taxon>Malus</taxon>
    </lineage>
</organism>
<keyword evidence="2" id="KW-1185">Reference proteome</keyword>
<dbReference type="EMBL" id="VIEB01004987">
    <property type="protein sequence ID" value="TQD69102.1"/>
    <property type="molecule type" value="Genomic_DNA"/>
</dbReference>
<dbReference type="AlphaFoldDB" id="A0A540K5E3"/>
<dbReference type="STRING" id="106549.A0A540K5E3"/>
<evidence type="ECO:0000313" key="2">
    <source>
        <dbReference type="Proteomes" id="UP000315295"/>
    </source>
</evidence>
<dbReference type="Proteomes" id="UP000315295">
    <property type="component" value="Unassembled WGS sequence"/>
</dbReference>
<comment type="caution">
    <text evidence="1">The sequence shown here is derived from an EMBL/GenBank/DDBJ whole genome shotgun (WGS) entry which is preliminary data.</text>
</comment>
<protein>
    <submittedName>
        <fullName evidence="1">Uncharacterized protein</fullName>
    </submittedName>
</protein>